<dbReference type="Proteomes" id="UP000178869">
    <property type="component" value="Unassembled WGS sequence"/>
</dbReference>
<protein>
    <recommendedName>
        <fullName evidence="2">Phosphatidic acid phosphatase type 2/haloperoxidase domain-containing protein</fullName>
    </recommendedName>
</protein>
<organism evidence="3 4">
    <name type="scientific">Candidatus Terrybacteria bacterium RIFCSPHIGHO2_01_FULL_43_35</name>
    <dbReference type="NCBI Taxonomy" id="1802361"/>
    <lineage>
        <taxon>Bacteria</taxon>
        <taxon>Candidatus Terryibacteriota</taxon>
    </lineage>
</organism>
<evidence type="ECO:0000313" key="4">
    <source>
        <dbReference type="Proteomes" id="UP000178869"/>
    </source>
</evidence>
<dbReference type="PANTHER" id="PTHR14969:SF13">
    <property type="entry name" value="AT30094P"/>
    <property type="match status" value="1"/>
</dbReference>
<dbReference type="EMBL" id="MHSR01000013">
    <property type="protein sequence ID" value="OHA46719.1"/>
    <property type="molecule type" value="Genomic_DNA"/>
</dbReference>
<dbReference type="SMART" id="SM00014">
    <property type="entry name" value="acidPPc"/>
    <property type="match status" value="1"/>
</dbReference>
<reference evidence="3 4" key="1">
    <citation type="journal article" date="2016" name="Nat. Commun.">
        <title>Thousands of microbial genomes shed light on interconnected biogeochemical processes in an aquifer system.</title>
        <authorList>
            <person name="Anantharaman K."/>
            <person name="Brown C.T."/>
            <person name="Hug L.A."/>
            <person name="Sharon I."/>
            <person name="Castelle C.J."/>
            <person name="Probst A.J."/>
            <person name="Thomas B.C."/>
            <person name="Singh A."/>
            <person name="Wilkins M.J."/>
            <person name="Karaoz U."/>
            <person name="Brodie E.L."/>
            <person name="Williams K.H."/>
            <person name="Hubbard S.S."/>
            <person name="Banfield J.F."/>
        </authorList>
    </citation>
    <scope>NUCLEOTIDE SEQUENCE [LARGE SCALE GENOMIC DNA]</scope>
</reference>
<name>A0A1G2PG30_9BACT</name>
<feature type="transmembrane region" description="Helical" evidence="1">
    <location>
        <begin position="24"/>
        <end position="44"/>
    </location>
</feature>
<keyword evidence="1" id="KW-0812">Transmembrane</keyword>
<dbReference type="AlphaFoldDB" id="A0A1G2PG30"/>
<evidence type="ECO:0000256" key="1">
    <source>
        <dbReference type="SAM" id="Phobius"/>
    </source>
</evidence>
<keyword evidence="1" id="KW-0472">Membrane</keyword>
<feature type="domain" description="Phosphatidic acid phosphatase type 2/haloperoxidase" evidence="2">
    <location>
        <begin position="60"/>
        <end position="169"/>
    </location>
</feature>
<proteinExistence type="predicted"/>
<dbReference type="Gene3D" id="1.20.144.10">
    <property type="entry name" value="Phosphatidic acid phosphatase type 2/haloperoxidase"/>
    <property type="match status" value="1"/>
</dbReference>
<feature type="transmembrane region" description="Helical" evidence="1">
    <location>
        <begin position="130"/>
        <end position="148"/>
    </location>
</feature>
<dbReference type="PANTHER" id="PTHR14969">
    <property type="entry name" value="SPHINGOSINE-1-PHOSPHATE PHOSPHOHYDROLASE"/>
    <property type="match status" value="1"/>
</dbReference>
<keyword evidence="1" id="KW-1133">Transmembrane helix</keyword>
<evidence type="ECO:0000313" key="3">
    <source>
        <dbReference type="EMBL" id="OHA46719.1"/>
    </source>
</evidence>
<sequence>MSLDIYIFNFLHQLAGKNVFLDGFIFWSAEILPYVFALVLWSWIITRTKNYAERKYVILIGVIGIVSAIISRFLLVTLIRLFIERPRPFVELWLTPLFSHEASTSFPSGHAAFFFALVPVMFLLSRKAGWVYLVVAILMGLSRIIAGVHWPSDILAGALIGLAVGWCIMRYALKIHKLLR</sequence>
<gene>
    <name evidence="3" type="ORF">A2828_02355</name>
</gene>
<accession>A0A1G2PG30</accession>
<evidence type="ECO:0000259" key="2">
    <source>
        <dbReference type="SMART" id="SM00014"/>
    </source>
</evidence>
<comment type="caution">
    <text evidence="3">The sequence shown here is derived from an EMBL/GenBank/DDBJ whole genome shotgun (WGS) entry which is preliminary data.</text>
</comment>
<feature type="transmembrane region" description="Helical" evidence="1">
    <location>
        <begin position="154"/>
        <end position="173"/>
    </location>
</feature>
<dbReference type="InterPro" id="IPR000326">
    <property type="entry name" value="PAP2/HPO"/>
</dbReference>
<dbReference type="InterPro" id="IPR036938">
    <property type="entry name" value="PAP2/HPO_sf"/>
</dbReference>
<feature type="transmembrane region" description="Helical" evidence="1">
    <location>
        <begin position="56"/>
        <end position="83"/>
    </location>
</feature>
<feature type="transmembrane region" description="Helical" evidence="1">
    <location>
        <begin position="103"/>
        <end position="123"/>
    </location>
</feature>
<dbReference type="SUPFAM" id="SSF48317">
    <property type="entry name" value="Acid phosphatase/Vanadium-dependent haloperoxidase"/>
    <property type="match status" value="1"/>
</dbReference>
<dbReference type="Pfam" id="PF01569">
    <property type="entry name" value="PAP2"/>
    <property type="match status" value="1"/>
</dbReference>